<dbReference type="SUPFAM" id="SSF48208">
    <property type="entry name" value="Six-hairpin glycosidases"/>
    <property type="match status" value="2"/>
</dbReference>
<comment type="catalytic activity">
    <reaction evidence="1 10">
        <text>Endohydrolysis of (1-&gt;4)-beta-D-glucosidic linkages in cellulose, lichenin and cereal beta-D-glucans.</text>
        <dbReference type="EC" id="3.2.1.4"/>
    </reaction>
</comment>
<organism evidence="12 13">
    <name type="scientific">Acer yangbiense</name>
    <dbReference type="NCBI Taxonomy" id="1000413"/>
    <lineage>
        <taxon>Eukaryota</taxon>
        <taxon>Viridiplantae</taxon>
        <taxon>Streptophyta</taxon>
        <taxon>Embryophyta</taxon>
        <taxon>Tracheophyta</taxon>
        <taxon>Spermatophyta</taxon>
        <taxon>Magnoliopsida</taxon>
        <taxon>eudicotyledons</taxon>
        <taxon>Gunneridae</taxon>
        <taxon>Pentapetalae</taxon>
        <taxon>rosids</taxon>
        <taxon>malvids</taxon>
        <taxon>Sapindales</taxon>
        <taxon>Sapindaceae</taxon>
        <taxon>Hippocastanoideae</taxon>
        <taxon>Acereae</taxon>
        <taxon>Acer</taxon>
    </lineage>
</organism>
<comment type="similarity">
    <text evidence="2 8 10">Belongs to the glycosyl hydrolase 9 (cellulase E) family.</text>
</comment>
<evidence type="ECO:0000256" key="8">
    <source>
        <dbReference type="PROSITE-ProRule" id="PRU10059"/>
    </source>
</evidence>
<evidence type="ECO:0000256" key="4">
    <source>
        <dbReference type="ARBA" id="ARBA00023001"/>
    </source>
</evidence>
<evidence type="ECO:0000256" key="9">
    <source>
        <dbReference type="PROSITE-ProRule" id="PRU10060"/>
    </source>
</evidence>
<feature type="active site" evidence="9">
    <location>
        <position position="459"/>
    </location>
</feature>
<feature type="domain" description="Glycoside hydrolase family 9" evidence="11">
    <location>
        <begin position="17"/>
        <end position="481"/>
    </location>
</feature>
<evidence type="ECO:0000313" key="13">
    <source>
        <dbReference type="Proteomes" id="UP000323000"/>
    </source>
</evidence>
<evidence type="ECO:0000313" key="12">
    <source>
        <dbReference type="EMBL" id="TXG70714.1"/>
    </source>
</evidence>
<protein>
    <recommendedName>
        <fullName evidence="10">Endoglucanase</fullName>
        <ecNumber evidence="10">3.2.1.4</ecNumber>
    </recommendedName>
</protein>
<evidence type="ECO:0000256" key="7">
    <source>
        <dbReference type="ARBA" id="ARBA00023326"/>
    </source>
</evidence>
<dbReference type="InterPro" id="IPR012341">
    <property type="entry name" value="6hp_glycosidase-like_sf"/>
</dbReference>
<evidence type="ECO:0000256" key="5">
    <source>
        <dbReference type="ARBA" id="ARBA00023277"/>
    </source>
</evidence>
<evidence type="ECO:0000259" key="11">
    <source>
        <dbReference type="Pfam" id="PF00759"/>
    </source>
</evidence>
<dbReference type="FunFam" id="1.50.10.10:FF:000020">
    <property type="entry name" value="Endoglucanase"/>
    <property type="match status" value="1"/>
</dbReference>
<dbReference type="PANTHER" id="PTHR22298">
    <property type="entry name" value="ENDO-1,4-BETA-GLUCANASE"/>
    <property type="match status" value="1"/>
</dbReference>
<feature type="domain" description="Glycoside hydrolase family 9" evidence="11">
    <location>
        <begin position="687"/>
        <end position="867"/>
    </location>
</feature>
<dbReference type="PROSITE" id="PS00698">
    <property type="entry name" value="GH9_3"/>
    <property type="match status" value="1"/>
</dbReference>
<feature type="active site" evidence="8">
    <location>
        <position position="408"/>
    </location>
</feature>
<keyword evidence="6 8" id="KW-0326">Glycosidase</keyword>
<dbReference type="InterPro" id="IPR001701">
    <property type="entry name" value="Glyco_hydro_9"/>
</dbReference>
<dbReference type="InterPro" id="IPR008928">
    <property type="entry name" value="6-hairpin_glycosidase_sf"/>
</dbReference>
<dbReference type="Proteomes" id="UP000323000">
    <property type="component" value="Chromosome 2"/>
</dbReference>
<dbReference type="EC" id="3.2.1.4" evidence="10"/>
<gene>
    <name evidence="12" type="ORF">EZV62_005649</name>
</gene>
<keyword evidence="7 8" id="KW-0624">Polysaccharide degradation</keyword>
<dbReference type="InterPro" id="IPR018221">
    <property type="entry name" value="Glyco_hydro_9_His_AS"/>
</dbReference>
<dbReference type="Gene3D" id="1.50.10.10">
    <property type="match status" value="3"/>
</dbReference>
<feature type="active site" evidence="9">
    <location>
        <position position="468"/>
    </location>
</feature>
<dbReference type="GO" id="GO:0008810">
    <property type="term" value="F:cellulase activity"/>
    <property type="evidence" value="ECO:0007669"/>
    <property type="project" value="UniProtKB-EC"/>
</dbReference>
<dbReference type="InterPro" id="IPR033126">
    <property type="entry name" value="Glyco_hydro_9_Asp/Glu_AS"/>
</dbReference>
<dbReference type="EMBL" id="VAHF01000002">
    <property type="protein sequence ID" value="TXG70714.1"/>
    <property type="molecule type" value="Genomic_DNA"/>
</dbReference>
<evidence type="ECO:0000256" key="2">
    <source>
        <dbReference type="ARBA" id="ARBA00007072"/>
    </source>
</evidence>
<dbReference type="Pfam" id="PF00759">
    <property type="entry name" value="Glyco_hydro_9"/>
    <property type="match status" value="3"/>
</dbReference>
<keyword evidence="4 10" id="KW-0136">Cellulose degradation</keyword>
<keyword evidence="5 8" id="KW-0119">Carbohydrate metabolism</keyword>
<feature type="active site" evidence="8">
    <location>
        <position position="826"/>
    </location>
</feature>
<dbReference type="PROSITE" id="PS00592">
    <property type="entry name" value="GH9_2"/>
    <property type="match status" value="2"/>
</dbReference>
<proteinExistence type="inferred from homology"/>
<evidence type="ECO:0000256" key="10">
    <source>
        <dbReference type="RuleBase" id="RU361166"/>
    </source>
</evidence>
<evidence type="ECO:0000256" key="1">
    <source>
        <dbReference type="ARBA" id="ARBA00000966"/>
    </source>
</evidence>
<dbReference type="GO" id="GO:0030245">
    <property type="term" value="P:cellulose catabolic process"/>
    <property type="evidence" value="ECO:0007669"/>
    <property type="project" value="UniProtKB-KW"/>
</dbReference>
<evidence type="ECO:0000256" key="6">
    <source>
        <dbReference type="ARBA" id="ARBA00023295"/>
    </source>
</evidence>
<dbReference type="AlphaFoldDB" id="A0A5C7IPB7"/>
<accession>A0A5C7IPB7</accession>
<sequence length="872" mass="97254">MMMMLRSVASSSISHDYGDALSKCILFFEGQRSGKLPSSQRMTWRKDSALRDGSDIGIDLVGGYYDAGDNVKFNFPMAFTTTMLAWSILEFGNHMGSELQHATEAVKWGTDYFLKATSVPGKVVAQVGEPYGDHNCWERPEDMDTARTSYVVNTTSPGSEVSAEIAAALAASSMIFKNIDNRYSQVLLKRASQVFQFADQHRGSYNESIGPAVCPFYCDFSGFMDDLIWGAAWLYKATNTEYYLKYVLDNIHYLENVPQSNDPIYVGGSFEEFGWDSKHAGINVLLSGLLKNTQNSSNTFVQYADKFVCSVLPESHSKNVYFSPGGLLFKDGGSNTQRTTAISFLLLVYSRHLISSQNRAIQCENNVVVTPSRLVQFAKGQVDYLLGSNPIKMSYMVGYGRNFPRKIHHRGSTCPSIDKRRRKIKCHDGDVFFYSKYPNFNQLTGAIVGGPDIKDQYNDTRIDFVHSEPTTYINAPFVGVLAFFKEKGRQNAFQLLTVAWYLSRDLLVDLVGGYYDAGDNIKFSFPMAFTTTMLAWSILEFGNHMGSELQHATEAVKWGTDYFLKATSVPGKVVAQVGEPYGDHNCWERPEDMDTARTSYVLNTTNPGSEVSAEIAAALAASSMVFKNIDNRYSQVLLKRASQVVLQVFQFADQHRLSYNESVGPAVCPFYCDFSGFMNDPIYEGGSFAEFGWDSKHTGVNVLLSRLLMNTQNSNNPFVQYADKYVCSVLPESPSNSVSFSPGGLLFKEGGSNTQHTTAASFLLLVYSLYLTRSNNRAIHCGNNVVVTPSRLVQFAKGQVDYLLGSNPIKMSYMVGYGRNFPRKIHHRGSTLPSIDKCRRQIKCHDGDVFFYSKYPNPNQLTGAIVGSQPRI</sequence>
<keyword evidence="13" id="KW-1185">Reference proteome</keyword>
<comment type="caution">
    <text evidence="12">The sequence shown here is derived from an EMBL/GenBank/DDBJ whole genome shotgun (WGS) entry which is preliminary data.</text>
</comment>
<evidence type="ECO:0000256" key="3">
    <source>
        <dbReference type="ARBA" id="ARBA00022801"/>
    </source>
</evidence>
<dbReference type="OrthoDB" id="10257085at2759"/>
<name>A0A5C7IPB7_9ROSI</name>
<reference evidence="13" key="1">
    <citation type="journal article" date="2019" name="Gigascience">
        <title>De novo genome assembly of the endangered Acer yangbiense, a plant species with extremely small populations endemic to Yunnan Province, China.</title>
        <authorList>
            <person name="Yang J."/>
            <person name="Wariss H.M."/>
            <person name="Tao L."/>
            <person name="Zhang R."/>
            <person name="Yun Q."/>
            <person name="Hollingsworth P."/>
            <person name="Dao Z."/>
            <person name="Luo G."/>
            <person name="Guo H."/>
            <person name="Ma Y."/>
            <person name="Sun W."/>
        </authorList>
    </citation>
    <scope>NUCLEOTIDE SEQUENCE [LARGE SCALE GENOMIC DNA]</scope>
    <source>
        <strain evidence="13">cv. Malutang</strain>
    </source>
</reference>
<keyword evidence="3 8" id="KW-0378">Hydrolase</keyword>
<feature type="domain" description="Glycoside hydrolase family 9" evidence="11">
    <location>
        <begin position="505"/>
        <end position="680"/>
    </location>
</feature>